<evidence type="ECO:0000256" key="1">
    <source>
        <dbReference type="SAM" id="MobiDB-lite"/>
    </source>
</evidence>
<feature type="compositionally biased region" description="Polar residues" evidence="1">
    <location>
        <begin position="133"/>
        <end position="152"/>
    </location>
</feature>
<dbReference type="AlphaFoldDB" id="A0A8H7W479"/>
<accession>A0A8H7W479</accession>
<dbReference type="EMBL" id="JAFJYH010000257">
    <property type="protein sequence ID" value="KAG4414597.1"/>
    <property type="molecule type" value="Genomic_DNA"/>
</dbReference>
<feature type="compositionally biased region" description="Acidic residues" evidence="1">
    <location>
        <begin position="67"/>
        <end position="81"/>
    </location>
</feature>
<feature type="compositionally biased region" description="Basic and acidic residues" evidence="1">
    <location>
        <begin position="82"/>
        <end position="102"/>
    </location>
</feature>
<dbReference type="OrthoDB" id="3564356at2759"/>
<proteinExistence type="predicted"/>
<sequence length="194" mass="21522">MEKLPLIQQVPELCPKCRPFTLGVGGGKKVRGFEIPFNTQSGGLKDQQKGQGWRGGKSRNEGRAVEGDEADGNEDEDEDDDEIRKTDHEEGEGKAKRVELDPRTIPSVENGSSEIPASTFSVFRRVLGVMIPGSSTSPPIDKPSTSESSSRVENIDHMTEKEMDDRVKGKANDKQSWHKVHHDPDWEIVGREKS</sequence>
<organism evidence="2 3">
    <name type="scientific">Cadophora malorum</name>
    <dbReference type="NCBI Taxonomy" id="108018"/>
    <lineage>
        <taxon>Eukaryota</taxon>
        <taxon>Fungi</taxon>
        <taxon>Dikarya</taxon>
        <taxon>Ascomycota</taxon>
        <taxon>Pezizomycotina</taxon>
        <taxon>Leotiomycetes</taxon>
        <taxon>Helotiales</taxon>
        <taxon>Ploettnerulaceae</taxon>
        <taxon>Cadophora</taxon>
    </lineage>
</organism>
<feature type="region of interest" description="Disordered" evidence="1">
    <location>
        <begin position="131"/>
        <end position="194"/>
    </location>
</feature>
<reference evidence="2" key="1">
    <citation type="submission" date="2021-02" db="EMBL/GenBank/DDBJ databases">
        <title>Genome sequence Cadophora malorum strain M34.</title>
        <authorList>
            <person name="Stefanovic E."/>
            <person name="Vu D."/>
            <person name="Scully C."/>
            <person name="Dijksterhuis J."/>
            <person name="Roader J."/>
            <person name="Houbraken J."/>
        </authorList>
    </citation>
    <scope>NUCLEOTIDE SEQUENCE</scope>
    <source>
        <strain evidence="2">M34</strain>
    </source>
</reference>
<name>A0A8H7W479_9HELO</name>
<feature type="compositionally biased region" description="Basic and acidic residues" evidence="1">
    <location>
        <begin position="153"/>
        <end position="194"/>
    </location>
</feature>
<comment type="caution">
    <text evidence="2">The sequence shown here is derived from an EMBL/GenBank/DDBJ whole genome shotgun (WGS) entry which is preliminary data.</text>
</comment>
<dbReference type="Proteomes" id="UP000664132">
    <property type="component" value="Unassembled WGS sequence"/>
</dbReference>
<feature type="region of interest" description="Disordered" evidence="1">
    <location>
        <begin position="25"/>
        <end position="114"/>
    </location>
</feature>
<evidence type="ECO:0000313" key="3">
    <source>
        <dbReference type="Proteomes" id="UP000664132"/>
    </source>
</evidence>
<evidence type="ECO:0000313" key="2">
    <source>
        <dbReference type="EMBL" id="KAG4414597.1"/>
    </source>
</evidence>
<gene>
    <name evidence="2" type="ORF">IFR04_012251</name>
</gene>
<protein>
    <submittedName>
        <fullName evidence="2">Uncharacterized protein</fullName>
    </submittedName>
</protein>
<keyword evidence="3" id="KW-1185">Reference proteome</keyword>